<dbReference type="Proteomes" id="UP000707731">
    <property type="component" value="Unassembled WGS sequence"/>
</dbReference>
<feature type="region of interest" description="Disordered" evidence="1">
    <location>
        <begin position="224"/>
        <end position="279"/>
    </location>
</feature>
<evidence type="ECO:0000313" key="4">
    <source>
        <dbReference type="Proteomes" id="UP000707731"/>
    </source>
</evidence>
<dbReference type="Pfam" id="PF01464">
    <property type="entry name" value="SLT"/>
    <property type="match status" value="1"/>
</dbReference>
<sequence length="1159" mass="124233">MVALKEPFGELRRAIQDRLFDKMGDSVSNLARNWIPTLQTGLGKIAEQLNIGIRNALADLDTQASRNKMSTIFDNVAASIQPALNGINDLVQGFLSLSGVGSEFMLGGAQDFQGFAKSFREWAESPEGQQKFRDFLKESLDTFRDIIGVVRELGGVIKEIFAGSDETGESWLTSLRDTFQGWKEFLGTPEGQKSIKDFFADVKATVEGIVDALKLAHDIVDFFTPGEQEEPKPPEVWGATGNDGGETGYGTPGPVDPKAVDPSKTRKIPASQGGGTEYYNYDGERVDKHGNRLDHAGGIFPGVREGSIGDRVLDFADDTTMSPGENSEKPEGAPRGGRGGSFVMQNADNWFPEETAAKVGARLQGMTKQFASVHDSARTEIGEGVPTQFNFMQTGVDDFSTWFAGAGREGINDSLEGVATDTETGLTNATSQWGKFGASVDSVVTTTTGTGVLGKLRTAFSELPGFFSQIVSGVGSSLSSLATQFQGPINAVVDVLNSFGDVWNKVADKIGLPKWEPLEHVQAALSPGTSGGGFSKPLVGARAMGGPGGPVHGPGNGKDDRAGLYRLSRGEHVWTADEVRAAGGHEAMYQMRNSVLRGGGQQSRGDGFSEGGGIVSTSDPLDPIQMHLWDLVRSAIPSAILTSGKRFADVGAGFDYHMQGKAIDLGGPMQQIARWIYETYPQSAELIHWPLNGWQNLNDGAPFNFGSSTNAQHQDHVHWAADGFLTQLSDEEKQSLFDRVRSGIGSMFSGGKSFLIDNLLAKPLRGLADNVPDIPGLGEFGQIPKAFARKMADTVINWVTERFGGAGGTGEPVDYDPSWGVEHWRDMAKEAMRRVGFNPDDEQQVNAMLAQIKSESGGNPNIAQQVVDVNGTGEQAGVGLLQVIPSTYEAYRDPELPNNRRDPFSNMVAALRYYRNRYGNDLTTVWGKGHGYDQGGIFPHGTFGFNASGLPEAVLTNPQWKMFEAFIRQMPGMEQKLQALPMPVDSNGKPLDSGNPANFAGINPDGTPGPYGVPINPGVDTLPMVGEKAKERFTGAFQTGFNDLVSSTLDPLGIPDPRTLIPSEVTAYAGTLDSWHKARIASAQASAALSNSGYQAAAAPATGTANQVIRSNGNGSTSMASYDYSTTINLTPRDTNEAFRQAQQIADLRAIQHTATARG</sequence>
<protein>
    <submittedName>
        <fullName evidence="3">Transglycosylase SLT domain-containing protein</fullName>
    </submittedName>
</protein>
<feature type="compositionally biased region" description="Gly residues" evidence="1">
    <location>
        <begin position="241"/>
        <end position="251"/>
    </location>
</feature>
<gene>
    <name evidence="3" type="ORF">IU449_27305</name>
</gene>
<comment type="caution">
    <text evidence="3">The sequence shown here is derived from an EMBL/GenBank/DDBJ whole genome shotgun (WGS) entry which is preliminary data.</text>
</comment>
<dbReference type="EMBL" id="JADLQN010000010">
    <property type="protein sequence ID" value="MBF6358209.1"/>
    <property type="molecule type" value="Genomic_DNA"/>
</dbReference>
<reference evidence="3 4" key="1">
    <citation type="submission" date="2020-10" db="EMBL/GenBank/DDBJ databases">
        <title>Identification of Nocardia species via Next-generation sequencing and recognition of intraspecies genetic diversity.</title>
        <authorList>
            <person name="Li P."/>
            <person name="Li P."/>
            <person name="Lu B."/>
        </authorList>
    </citation>
    <scope>NUCLEOTIDE SEQUENCE [LARGE SCALE GENOMIC DNA]</scope>
    <source>
        <strain evidence="3 4">BJ06-0143</strain>
    </source>
</reference>
<feature type="domain" description="Transglycosylase SLT" evidence="2">
    <location>
        <begin position="847"/>
        <end position="934"/>
    </location>
</feature>
<proteinExistence type="predicted"/>
<dbReference type="Gene3D" id="1.10.530.10">
    <property type="match status" value="1"/>
</dbReference>
<dbReference type="SUPFAM" id="SSF53955">
    <property type="entry name" value="Lysozyme-like"/>
    <property type="match status" value="1"/>
</dbReference>
<evidence type="ECO:0000256" key="1">
    <source>
        <dbReference type="SAM" id="MobiDB-lite"/>
    </source>
</evidence>
<accession>A0ABS0DIC2</accession>
<feature type="region of interest" description="Disordered" evidence="1">
    <location>
        <begin position="315"/>
        <end position="344"/>
    </location>
</feature>
<dbReference type="InterPro" id="IPR023346">
    <property type="entry name" value="Lysozyme-like_dom_sf"/>
</dbReference>
<dbReference type="InterPro" id="IPR008258">
    <property type="entry name" value="Transglycosylase_SLT_dom_1"/>
</dbReference>
<organism evidence="3 4">
    <name type="scientific">Nocardia higoensis</name>
    <dbReference type="NCBI Taxonomy" id="228599"/>
    <lineage>
        <taxon>Bacteria</taxon>
        <taxon>Bacillati</taxon>
        <taxon>Actinomycetota</taxon>
        <taxon>Actinomycetes</taxon>
        <taxon>Mycobacteriales</taxon>
        <taxon>Nocardiaceae</taxon>
        <taxon>Nocardia</taxon>
    </lineage>
</organism>
<evidence type="ECO:0000259" key="2">
    <source>
        <dbReference type="Pfam" id="PF01464"/>
    </source>
</evidence>
<evidence type="ECO:0000313" key="3">
    <source>
        <dbReference type="EMBL" id="MBF6358209.1"/>
    </source>
</evidence>
<name>A0ABS0DIC2_9NOCA</name>
<keyword evidence="4" id="KW-1185">Reference proteome</keyword>